<organism evidence="4 6">
    <name type="scientific">Terribacillus saccharophilus</name>
    <dbReference type="NCBI Taxonomy" id="361277"/>
    <lineage>
        <taxon>Bacteria</taxon>
        <taxon>Bacillati</taxon>
        <taxon>Bacillota</taxon>
        <taxon>Bacilli</taxon>
        <taxon>Bacillales</taxon>
        <taxon>Bacillaceae</taxon>
        <taxon>Terribacillus</taxon>
    </lineage>
</organism>
<evidence type="ECO:0008006" key="8">
    <source>
        <dbReference type="Google" id="ProtNLM"/>
    </source>
</evidence>
<dbReference type="EMBL" id="NPBJ01000037">
    <property type="protein sequence ID" value="PAD98533.1"/>
    <property type="molecule type" value="Genomic_DNA"/>
</dbReference>
<evidence type="ECO:0000313" key="4">
    <source>
        <dbReference type="EMBL" id="PAE07966.1"/>
    </source>
</evidence>
<sequence length="53" mass="6190">MVTLDNLLEKIEQTRNHMLSLSRRMPLTSDAVVTASVQLDDLLNEYEKQRKNM</sequence>
<evidence type="ECO:0000313" key="6">
    <source>
        <dbReference type="Proteomes" id="UP000216475"/>
    </source>
</evidence>
<dbReference type="EMBL" id="NPBH01000031">
    <property type="protein sequence ID" value="PAE07966.1"/>
    <property type="molecule type" value="Genomic_DNA"/>
</dbReference>
<evidence type="ECO:0000256" key="1">
    <source>
        <dbReference type="SAM" id="Coils"/>
    </source>
</evidence>
<evidence type="ECO:0000313" key="5">
    <source>
        <dbReference type="Proteomes" id="UP000216013"/>
    </source>
</evidence>
<dbReference type="InterPro" id="IPR036638">
    <property type="entry name" value="HLH_DNA-bd_sf"/>
</dbReference>
<gene>
    <name evidence="3" type="ORF">CHH48_17250</name>
    <name evidence="2" type="ORF">CHH64_15700</name>
    <name evidence="4" type="ORF">CHI12_08990</name>
</gene>
<dbReference type="Proteomes" id="UP000216013">
    <property type="component" value="Unassembled WGS sequence"/>
</dbReference>
<dbReference type="InterPro" id="IPR018540">
    <property type="entry name" value="Spo0E-like"/>
</dbReference>
<evidence type="ECO:0000313" key="2">
    <source>
        <dbReference type="EMBL" id="PAD20182.1"/>
    </source>
</evidence>
<evidence type="ECO:0000313" key="7">
    <source>
        <dbReference type="Proteomes" id="UP000216852"/>
    </source>
</evidence>
<evidence type="ECO:0000313" key="3">
    <source>
        <dbReference type="EMBL" id="PAD98533.1"/>
    </source>
</evidence>
<dbReference type="Gene3D" id="4.10.280.10">
    <property type="entry name" value="Helix-loop-helix DNA-binding domain"/>
    <property type="match status" value="1"/>
</dbReference>
<dbReference type="EMBL" id="NPBV01000025">
    <property type="protein sequence ID" value="PAD20182.1"/>
    <property type="molecule type" value="Genomic_DNA"/>
</dbReference>
<keyword evidence="7" id="KW-1185">Reference proteome</keyword>
<dbReference type="GO" id="GO:0043937">
    <property type="term" value="P:regulation of sporulation"/>
    <property type="evidence" value="ECO:0007669"/>
    <property type="project" value="InterPro"/>
</dbReference>
<dbReference type="AlphaFoldDB" id="A0A268HDK6"/>
<name>A0A268HDK6_9BACI</name>
<protein>
    <recommendedName>
        <fullName evidence="8">Spo0E like sporulation regulatory protein</fullName>
    </recommendedName>
</protein>
<reference evidence="5 6" key="1">
    <citation type="submission" date="2017-07" db="EMBL/GenBank/DDBJ databases">
        <title>Isolation and whole genome analysis of endospore-forming bacteria from heroin.</title>
        <authorList>
            <person name="Kalinowski J."/>
            <person name="Ahrens B."/>
            <person name="Al-Dilaimi A."/>
            <person name="Winkler A."/>
            <person name="Wibberg D."/>
            <person name="Schleenbecker U."/>
            <person name="Ruckert C."/>
            <person name="Wolfel R."/>
            <person name="Grass G."/>
        </authorList>
    </citation>
    <scope>NUCLEOTIDE SEQUENCE [LARGE SCALE GENOMIC DNA]</scope>
    <source>
        <strain evidence="4 6">7509</strain>
        <strain evidence="3 7">7517-1</strain>
        <strain evidence="2 5">7528</strain>
    </source>
</reference>
<dbReference type="GO" id="GO:0046983">
    <property type="term" value="F:protein dimerization activity"/>
    <property type="evidence" value="ECO:0007669"/>
    <property type="project" value="InterPro"/>
</dbReference>
<dbReference type="Proteomes" id="UP000216852">
    <property type="component" value="Unassembled WGS sequence"/>
</dbReference>
<dbReference type="RefSeq" id="WP_095220469.1">
    <property type="nucleotide sequence ID" value="NZ_JBIVTN010000003.1"/>
</dbReference>
<dbReference type="InterPro" id="IPR037208">
    <property type="entry name" value="Spo0E-like_sf"/>
</dbReference>
<dbReference type="Pfam" id="PF09388">
    <property type="entry name" value="SpoOE-like"/>
    <property type="match status" value="1"/>
</dbReference>
<proteinExistence type="predicted"/>
<keyword evidence="1" id="KW-0175">Coiled coil</keyword>
<dbReference type="Proteomes" id="UP000216475">
    <property type="component" value="Unassembled WGS sequence"/>
</dbReference>
<dbReference type="OrthoDB" id="2692170at2"/>
<comment type="caution">
    <text evidence="4">The sequence shown here is derived from an EMBL/GenBank/DDBJ whole genome shotgun (WGS) entry which is preliminary data.</text>
</comment>
<dbReference type="SUPFAM" id="SSF140500">
    <property type="entry name" value="BAS1536-like"/>
    <property type="match status" value="1"/>
</dbReference>
<feature type="coiled-coil region" evidence="1">
    <location>
        <begin position="4"/>
        <end position="52"/>
    </location>
</feature>
<accession>A0A268HDK6</accession>